<comment type="caution">
    <text evidence="2">The sequence shown here is derived from an EMBL/GenBank/DDBJ whole genome shotgun (WGS) entry which is preliminary data.</text>
</comment>
<dbReference type="PANTHER" id="PTHR40115:SF1">
    <property type="entry name" value="INNER MEMBRANE PROTEIN WITH PEPSY TM HELIX"/>
    <property type="match status" value="1"/>
</dbReference>
<dbReference type="eggNOG" id="COG3295">
    <property type="taxonomic scope" value="Bacteria"/>
</dbReference>
<dbReference type="InParanoid" id="B4DBG8"/>
<gene>
    <name evidence="2" type="ORF">CfE428DRAFT_6259</name>
</gene>
<evidence type="ECO:0000313" key="2">
    <source>
        <dbReference type="EMBL" id="EDY16258.1"/>
    </source>
</evidence>
<organism evidence="2 3">
    <name type="scientific">Chthoniobacter flavus Ellin428</name>
    <dbReference type="NCBI Taxonomy" id="497964"/>
    <lineage>
        <taxon>Bacteria</taxon>
        <taxon>Pseudomonadati</taxon>
        <taxon>Verrucomicrobiota</taxon>
        <taxon>Spartobacteria</taxon>
        <taxon>Chthoniobacterales</taxon>
        <taxon>Chthoniobacteraceae</taxon>
        <taxon>Chthoniobacter</taxon>
    </lineage>
</organism>
<dbReference type="Pfam" id="PF16357">
    <property type="entry name" value="PepSY_TM_like_2"/>
    <property type="match status" value="1"/>
</dbReference>
<dbReference type="InterPro" id="IPR032307">
    <property type="entry name" value="PepSY_TM-like_2"/>
</dbReference>
<keyword evidence="1" id="KW-0472">Membrane</keyword>
<proteinExistence type="predicted"/>
<feature type="transmembrane region" description="Helical" evidence="1">
    <location>
        <begin position="178"/>
        <end position="197"/>
    </location>
</feature>
<keyword evidence="1" id="KW-0812">Transmembrane</keyword>
<evidence type="ECO:0000256" key="1">
    <source>
        <dbReference type="SAM" id="Phobius"/>
    </source>
</evidence>
<sequence length="199" mass="22092">MSTDASHHRRLLFKKWSRTIHIYISMLGLLAVIFFSVTGIMLNHEEWFGFAAPHIVKKEGIVPEAMAQNPDKLAIVEKLRKDFSATGALDSFEIEDAQLTLSFKSPGRHTDATIQRADGHAEISLESYGFAGRFVDLHRGTDAGPVWRFIIDATAVLLLITCATGLLLWCMVPKWRPLGLAALAFCIVSCVVAYFAFVP</sequence>
<dbReference type="STRING" id="497964.CfE428DRAFT_6259"/>
<dbReference type="RefSeq" id="WP_006983577.1">
    <property type="nucleotide sequence ID" value="NZ_ABVL01000037.1"/>
</dbReference>
<accession>B4DBG8</accession>
<keyword evidence="1" id="KW-1133">Transmembrane helix</keyword>
<reference evidence="2 3" key="1">
    <citation type="journal article" date="2011" name="J. Bacteriol.">
        <title>Genome sequence of Chthoniobacter flavus Ellin428, an aerobic heterotrophic soil bacterium.</title>
        <authorList>
            <person name="Kant R."/>
            <person name="van Passel M.W."/>
            <person name="Palva A."/>
            <person name="Lucas S."/>
            <person name="Lapidus A."/>
            <person name="Glavina Del Rio T."/>
            <person name="Dalin E."/>
            <person name="Tice H."/>
            <person name="Bruce D."/>
            <person name="Goodwin L."/>
            <person name="Pitluck S."/>
            <person name="Larimer F.W."/>
            <person name="Land M.L."/>
            <person name="Hauser L."/>
            <person name="Sangwan P."/>
            <person name="de Vos W.M."/>
            <person name="Janssen P.H."/>
            <person name="Smidt H."/>
        </authorList>
    </citation>
    <scope>NUCLEOTIDE SEQUENCE [LARGE SCALE GENOMIC DNA]</scope>
    <source>
        <strain evidence="2 3">Ellin428</strain>
    </source>
</reference>
<name>B4DBG8_9BACT</name>
<dbReference type="Proteomes" id="UP000005824">
    <property type="component" value="Unassembled WGS sequence"/>
</dbReference>
<keyword evidence="3" id="KW-1185">Reference proteome</keyword>
<feature type="transmembrane region" description="Helical" evidence="1">
    <location>
        <begin position="146"/>
        <end position="171"/>
    </location>
</feature>
<evidence type="ECO:0000313" key="3">
    <source>
        <dbReference type="Proteomes" id="UP000005824"/>
    </source>
</evidence>
<protein>
    <submittedName>
        <fullName evidence="2">PepSY-associated TM helix domain protein</fullName>
    </submittedName>
</protein>
<dbReference type="AlphaFoldDB" id="B4DBG8"/>
<feature type="transmembrane region" description="Helical" evidence="1">
    <location>
        <begin position="20"/>
        <end position="42"/>
    </location>
</feature>
<dbReference type="EMBL" id="ABVL01000037">
    <property type="protein sequence ID" value="EDY16258.1"/>
    <property type="molecule type" value="Genomic_DNA"/>
</dbReference>
<dbReference type="PANTHER" id="PTHR40115">
    <property type="entry name" value="INNER MEMBRANE PROTEIN WITH PEPSY TM HELIX"/>
    <property type="match status" value="1"/>
</dbReference>